<evidence type="ECO:0000256" key="5">
    <source>
        <dbReference type="SAM" id="MobiDB-lite"/>
    </source>
</evidence>
<evidence type="ECO:0000259" key="6">
    <source>
        <dbReference type="PROSITE" id="PS50157"/>
    </source>
</evidence>
<dbReference type="SUPFAM" id="SSF57667">
    <property type="entry name" value="beta-beta-alpha zinc fingers"/>
    <property type="match status" value="1"/>
</dbReference>
<keyword evidence="4" id="KW-0862">Zinc</keyword>
<keyword evidence="3" id="KW-0863">Zinc-finger</keyword>
<feature type="compositionally biased region" description="Basic and acidic residues" evidence="5">
    <location>
        <begin position="200"/>
        <end position="236"/>
    </location>
</feature>
<dbReference type="EMBL" id="MT144790">
    <property type="protein sequence ID" value="QJH99465.1"/>
    <property type="molecule type" value="Genomic_DNA"/>
</dbReference>
<evidence type="ECO:0000256" key="2">
    <source>
        <dbReference type="ARBA" id="ARBA00022737"/>
    </source>
</evidence>
<dbReference type="AlphaFoldDB" id="A0A6M3XT51"/>
<dbReference type="GO" id="GO:0008270">
    <property type="term" value="F:zinc ion binding"/>
    <property type="evidence" value="ECO:0007669"/>
    <property type="project" value="UniProtKB-KW"/>
</dbReference>
<sequence length="257" mass="29469">MKYIITKVQLDNVIGKAIDHLQNLSAKHLAGELKFTDSEKSEHGYISRKLQELVSEIKGYEKLPADTKQMFKALEATVNEQEAAQKVNENALILHCEICSQEGKRMSKESKLAVINEDVLKLPLDMSMFSAFEPERGIDIQLAFSPQDGRLIHKHFNHAPWVVTSEVIEQIRKNGGPSRLLTNKGYIYIDKTGIVKREWEEKPEPKLEPKEKTPDEDKEPPKEQPEKLFKCEEPGCDKGFATKPQLQGHMNWHKRKK</sequence>
<evidence type="ECO:0000256" key="3">
    <source>
        <dbReference type="ARBA" id="ARBA00022771"/>
    </source>
</evidence>
<dbReference type="InterPro" id="IPR036236">
    <property type="entry name" value="Znf_C2H2_sf"/>
</dbReference>
<keyword evidence="2" id="KW-0677">Repeat</keyword>
<accession>A0A6M3XT51</accession>
<name>A0A6M3XT51_9ZZZZ</name>
<dbReference type="PROSITE" id="PS00028">
    <property type="entry name" value="ZINC_FINGER_C2H2_1"/>
    <property type="match status" value="1"/>
</dbReference>
<gene>
    <name evidence="7" type="ORF">TM448B01595_0008</name>
</gene>
<evidence type="ECO:0000256" key="1">
    <source>
        <dbReference type="ARBA" id="ARBA00022723"/>
    </source>
</evidence>
<feature type="domain" description="C2H2-type" evidence="6">
    <location>
        <begin position="229"/>
        <end position="257"/>
    </location>
</feature>
<protein>
    <recommendedName>
        <fullName evidence="6">C2H2-type domain-containing protein</fullName>
    </recommendedName>
</protein>
<evidence type="ECO:0000313" key="7">
    <source>
        <dbReference type="EMBL" id="QJH99465.1"/>
    </source>
</evidence>
<proteinExistence type="predicted"/>
<reference evidence="7" key="1">
    <citation type="submission" date="2020-03" db="EMBL/GenBank/DDBJ databases">
        <title>The deep terrestrial virosphere.</title>
        <authorList>
            <person name="Holmfeldt K."/>
            <person name="Nilsson E."/>
            <person name="Simone D."/>
            <person name="Lopez-Fernandez M."/>
            <person name="Wu X."/>
            <person name="de Brujin I."/>
            <person name="Lundin D."/>
            <person name="Andersson A."/>
            <person name="Bertilsson S."/>
            <person name="Dopson M."/>
        </authorList>
    </citation>
    <scope>NUCLEOTIDE SEQUENCE</scope>
    <source>
        <strain evidence="7">TM448B01595</strain>
    </source>
</reference>
<organism evidence="7">
    <name type="scientific">viral metagenome</name>
    <dbReference type="NCBI Taxonomy" id="1070528"/>
    <lineage>
        <taxon>unclassified sequences</taxon>
        <taxon>metagenomes</taxon>
        <taxon>organismal metagenomes</taxon>
    </lineage>
</organism>
<keyword evidence="1" id="KW-0479">Metal-binding</keyword>
<dbReference type="FunFam" id="3.30.160.60:FF:001102">
    <property type="entry name" value="Transcription factor IIIA"/>
    <property type="match status" value="1"/>
</dbReference>
<dbReference type="InterPro" id="IPR013087">
    <property type="entry name" value="Znf_C2H2_type"/>
</dbReference>
<evidence type="ECO:0000256" key="4">
    <source>
        <dbReference type="ARBA" id="ARBA00022833"/>
    </source>
</evidence>
<feature type="region of interest" description="Disordered" evidence="5">
    <location>
        <begin position="200"/>
        <end position="257"/>
    </location>
</feature>
<dbReference type="PROSITE" id="PS50157">
    <property type="entry name" value="ZINC_FINGER_C2H2_2"/>
    <property type="match status" value="1"/>
</dbReference>
<dbReference type="Gene3D" id="3.30.160.60">
    <property type="entry name" value="Classic Zinc Finger"/>
    <property type="match status" value="1"/>
</dbReference>